<evidence type="ECO:0000256" key="3">
    <source>
        <dbReference type="ARBA" id="ARBA00023002"/>
    </source>
</evidence>
<comment type="cofactor">
    <cofactor evidence="1">
        <name>thiamine diphosphate</name>
        <dbReference type="ChEBI" id="CHEBI:58937"/>
    </cofactor>
</comment>
<evidence type="ECO:0000313" key="6">
    <source>
        <dbReference type="EMBL" id="SQB20977.1"/>
    </source>
</evidence>
<dbReference type="EMBL" id="UAVY01000001">
    <property type="protein sequence ID" value="SQB20977.1"/>
    <property type="molecule type" value="Genomic_DNA"/>
</dbReference>
<evidence type="ECO:0000256" key="1">
    <source>
        <dbReference type="ARBA" id="ARBA00001964"/>
    </source>
</evidence>
<dbReference type="PANTHER" id="PTHR23152">
    <property type="entry name" value="2-OXOGLUTARATE DEHYDROGENASE"/>
    <property type="match status" value="1"/>
</dbReference>
<dbReference type="SUPFAM" id="SSF52518">
    <property type="entry name" value="Thiamin diphosphate-binding fold (THDP-binding)"/>
    <property type="match status" value="1"/>
</dbReference>
<dbReference type="Proteomes" id="UP000251584">
    <property type="component" value="Unassembled WGS sequence"/>
</dbReference>
<organism evidence="6 7">
    <name type="scientific">Citrobacter koseri</name>
    <name type="common">Citrobacter diversus</name>
    <dbReference type="NCBI Taxonomy" id="545"/>
    <lineage>
        <taxon>Bacteria</taxon>
        <taxon>Pseudomonadati</taxon>
        <taxon>Pseudomonadota</taxon>
        <taxon>Gammaproteobacteria</taxon>
        <taxon>Enterobacterales</taxon>
        <taxon>Enterobacteriaceae</taxon>
        <taxon>Citrobacter</taxon>
    </lineage>
</organism>
<dbReference type="EC" id="1.2.4.2" evidence="2"/>
<gene>
    <name evidence="6" type="primary">sucA_3</name>
    <name evidence="6" type="ORF">NCTC10786_00464</name>
</gene>
<evidence type="ECO:0000313" key="7">
    <source>
        <dbReference type="Proteomes" id="UP000251584"/>
    </source>
</evidence>
<name>A0A2X2V363_CITKO</name>
<accession>A0A2X2V363</accession>
<dbReference type="PANTHER" id="PTHR23152:SF4">
    <property type="entry name" value="2-OXOADIPATE DEHYDROGENASE COMPLEX COMPONENT E1"/>
    <property type="match status" value="1"/>
</dbReference>
<dbReference type="GO" id="GO:0005829">
    <property type="term" value="C:cytosol"/>
    <property type="evidence" value="ECO:0007669"/>
    <property type="project" value="TreeGrafter"/>
</dbReference>
<keyword evidence="4" id="KW-0786">Thiamine pyrophosphate</keyword>
<keyword evidence="3 6" id="KW-0560">Oxidoreductase</keyword>
<dbReference type="GO" id="GO:0006099">
    <property type="term" value="P:tricarboxylic acid cycle"/>
    <property type="evidence" value="ECO:0007669"/>
    <property type="project" value="TreeGrafter"/>
</dbReference>
<dbReference type="InterPro" id="IPR029061">
    <property type="entry name" value="THDP-binding"/>
</dbReference>
<dbReference type="GO" id="GO:0004591">
    <property type="term" value="F:oxoglutarate dehydrogenase (succinyl-transferring) activity"/>
    <property type="evidence" value="ECO:0007669"/>
    <property type="project" value="UniProtKB-EC"/>
</dbReference>
<dbReference type="GO" id="GO:0030976">
    <property type="term" value="F:thiamine pyrophosphate binding"/>
    <property type="evidence" value="ECO:0007669"/>
    <property type="project" value="InterPro"/>
</dbReference>
<evidence type="ECO:0000256" key="2">
    <source>
        <dbReference type="ARBA" id="ARBA00012280"/>
    </source>
</evidence>
<proteinExistence type="predicted"/>
<dbReference type="Pfam" id="PF00676">
    <property type="entry name" value="E1_dh"/>
    <property type="match status" value="1"/>
</dbReference>
<dbReference type="InterPro" id="IPR001017">
    <property type="entry name" value="DH_E1"/>
</dbReference>
<evidence type="ECO:0000256" key="4">
    <source>
        <dbReference type="ARBA" id="ARBA00023052"/>
    </source>
</evidence>
<dbReference type="Gene3D" id="3.40.50.970">
    <property type="match status" value="1"/>
</dbReference>
<dbReference type="GO" id="GO:0045252">
    <property type="term" value="C:oxoglutarate dehydrogenase complex"/>
    <property type="evidence" value="ECO:0007669"/>
    <property type="project" value="TreeGrafter"/>
</dbReference>
<evidence type="ECO:0000259" key="5">
    <source>
        <dbReference type="Pfam" id="PF00676"/>
    </source>
</evidence>
<feature type="domain" description="Dehydrogenase E1 component" evidence="5">
    <location>
        <begin position="18"/>
        <end position="71"/>
    </location>
</feature>
<reference evidence="6 7" key="1">
    <citation type="submission" date="2018-06" db="EMBL/GenBank/DDBJ databases">
        <authorList>
            <consortium name="Pathogen Informatics"/>
            <person name="Doyle S."/>
        </authorList>
    </citation>
    <scope>NUCLEOTIDE SEQUENCE [LARGE SCALE GENOMIC DNA]</scope>
    <source>
        <strain evidence="6 7">NCTC10786</strain>
    </source>
</reference>
<dbReference type="AlphaFoldDB" id="A0A2X2V363"/>
<sequence>MIGSVRARLDRLDEPSSNKVLPITIHGDAAVTGQGVVQETLNMSKARGYEVGGTVRIVINNQVGFTTFQPAGCAFHPILHRHRQDGSGADFPR</sequence>
<protein>
    <recommendedName>
        <fullName evidence="2">oxoglutarate dehydrogenase (succinyl-transferring)</fullName>
        <ecNumber evidence="2">1.2.4.2</ecNumber>
    </recommendedName>
</protein>
<dbReference type="InterPro" id="IPR011603">
    <property type="entry name" value="2oxoglutarate_DH_E1"/>
</dbReference>